<dbReference type="EMBL" id="KN837185">
    <property type="protein sequence ID" value="KIJ35813.1"/>
    <property type="molecule type" value="Genomic_DNA"/>
</dbReference>
<evidence type="ECO:0000256" key="1">
    <source>
        <dbReference type="SAM" id="MobiDB-lite"/>
    </source>
</evidence>
<evidence type="ECO:0000313" key="3">
    <source>
        <dbReference type="Proteomes" id="UP000054279"/>
    </source>
</evidence>
<dbReference type="AlphaFoldDB" id="A0A0C9TZH1"/>
<gene>
    <name evidence="2" type="ORF">M422DRAFT_262001</name>
</gene>
<keyword evidence="3" id="KW-1185">Reference proteome</keyword>
<dbReference type="HOGENOM" id="CLU_1166469_0_0_1"/>
<name>A0A0C9TZH1_SPHS4</name>
<sequence length="238" mass="25109">MTSPSLHASTSPTGSIFVIIDDDSVSSSESTPKKTANRHEDTLPNTPDAENDIFNPGTPTPKASSPVPTSPLPPQSPKLAHIPEPIKLPNNDNACILDYLSILMPSKSPRRVINSLPALSMTSPLSLRSVPRMSSAPGTPAFRVKLADRSYLQTLSEPLIPGSAKLASHSTSSLFGNVAGDLFKSYGMGVKGAARAASTGGESKKENAGLRPVLRNKSGNAFVDKENVSLLSAERIIR</sequence>
<feature type="compositionally biased region" description="Low complexity" evidence="1">
    <location>
        <begin position="15"/>
        <end position="30"/>
    </location>
</feature>
<organism evidence="2 3">
    <name type="scientific">Sphaerobolus stellatus (strain SS14)</name>
    <dbReference type="NCBI Taxonomy" id="990650"/>
    <lineage>
        <taxon>Eukaryota</taxon>
        <taxon>Fungi</taxon>
        <taxon>Dikarya</taxon>
        <taxon>Basidiomycota</taxon>
        <taxon>Agaricomycotina</taxon>
        <taxon>Agaricomycetes</taxon>
        <taxon>Phallomycetidae</taxon>
        <taxon>Geastrales</taxon>
        <taxon>Sphaerobolaceae</taxon>
        <taxon>Sphaerobolus</taxon>
    </lineage>
</organism>
<reference evidence="2 3" key="1">
    <citation type="submission" date="2014-06" db="EMBL/GenBank/DDBJ databases">
        <title>Evolutionary Origins and Diversification of the Mycorrhizal Mutualists.</title>
        <authorList>
            <consortium name="DOE Joint Genome Institute"/>
            <consortium name="Mycorrhizal Genomics Consortium"/>
            <person name="Kohler A."/>
            <person name="Kuo A."/>
            <person name="Nagy L.G."/>
            <person name="Floudas D."/>
            <person name="Copeland A."/>
            <person name="Barry K.W."/>
            <person name="Cichocki N."/>
            <person name="Veneault-Fourrey C."/>
            <person name="LaButti K."/>
            <person name="Lindquist E.A."/>
            <person name="Lipzen A."/>
            <person name="Lundell T."/>
            <person name="Morin E."/>
            <person name="Murat C."/>
            <person name="Riley R."/>
            <person name="Ohm R."/>
            <person name="Sun H."/>
            <person name="Tunlid A."/>
            <person name="Henrissat B."/>
            <person name="Grigoriev I.V."/>
            <person name="Hibbett D.S."/>
            <person name="Martin F."/>
        </authorList>
    </citation>
    <scope>NUCLEOTIDE SEQUENCE [LARGE SCALE GENOMIC DNA]</scope>
    <source>
        <strain evidence="2 3">SS14</strain>
    </source>
</reference>
<proteinExistence type="predicted"/>
<feature type="compositionally biased region" description="Polar residues" evidence="1">
    <location>
        <begin position="1"/>
        <end position="14"/>
    </location>
</feature>
<feature type="region of interest" description="Disordered" evidence="1">
    <location>
        <begin position="1"/>
        <end position="76"/>
    </location>
</feature>
<evidence type="ECO:0000313" key="2">
    <source>
        <dbReference type="EMBL" id="KIJ35813.1"/>
    </source>
</evidence>
<dbReference type="Proteomes" id="UP000054279">
    <property type="component" value="Unassembled WGS sequence"/>
</dbReference>
<protein>
    <submittedName>
        <fullName evidence="2">Uncharacterized protein</fullName>
    </submittedName>
</protein>
<accession>A0A0C9TZH1</accession>